<sequence length="39" mass="4307">MGLAGIFELPIEYPARGPFSPTNTRVGDDQAFERLPMVI</sequence>
<keyword evidence="2" id="KW-1185">Reference proteome</keyword>
<comment type="caution">
    <text evidence="1">The sequence shown here is derived from an EMBL/GenBank/DDBJ whole genome shotgun (WGS) entry which is preliminary data.</text>
</comment>
<dbReference type="Proteomes" id="UP000029228">
    <property type="component" value="Unassembled WGS sequence"/>
</dbReference>
<reference evidence="1 2" key="1">
    <citation type="submission" date="2014-09" db="EMBL/GenBank/DDBJ databases">
        <title>Vibrio maritimus JCM 19235. (C45) whole genome shotgun sequence.</title>
        <authorList>
            <person name="Sawabe T."/>
            <person name="Meirelles P."/>
            <person name="Nakanishi M."/>
            <person name="Sayaka M."/>
            <person name="Hattori M."/>
            <person name="Ohkuma M."/>
        </authorList>
    </citation>
    <scope>NUCLEOTIDE SEQUENCE [LARGE SCALE GENOMIC DNA]</scope>
    <source>
        <strain evidence="2">JCM19235</strain>
    </source>
</reference>
<reference evidence="1 2" key="2">
    <citation type="submission" date="2014-09" db="EMBL/GenBank/DDBJ databases">
        <authorList>
            <consortium name="NBRP consortium"/>
            <person name="Sawabe T."/>
            <person name="Meirelles P."/>
            <person name="Nakanishi M."/>
            <person name="Sayaka M."/>
            <person name="Hattori M."/>
            <person name="Ohkuma M."/>
        </authorList>
    </citation>
    <scope>NUCLEOTIDE SEQUENCE [LARGE SCALE GENOMIC DNA]</scope>
    <source>
        <strain evidence="2">JCM19235</strain>
    </source>
</reference>
<protein>
    <submittedName>
        <fullName evidence="1">Uncharacterized protein</fullName>
    </submittedName>
</protein>
<dbReference type="AlphaFoldDB" id="A0A090RQH2"/>
<organism evidence="1 2">
    <name type="scientific">Vibrio maritimus</name>
    <dbReference type="NCBI Taxonomy" id="990268"/>
    <lineage>
        <taxon>Bacteria</taxon>
        <taxon>Pseudomonadati</taxon>
        <taxon>Pseudomonadota</taxon>
        <taxon>Gammaproteobacteria</taxon>
        <taxon>Vibrionales</taxon>
        <taxon>Vibrionaceae</taxon>
        <taxon>Vibrio</taxon>
    </lineage>
</organism>
<proteinExistence type="predicted"/>
<gene>
    <name evidence="1" type="ORF">JCM19235_5362</name>
</gene>
<evidence type="ECO:0000313" key="2">
    <source>
        <dbReference type="Proteomes" id="UP000029228"/>
    </source>
</evidence>
<accession>A0A090RQH2</accession>
<name>A0A090RQH2_9VIBR</name>
<evidence type="ECO:0000313" key="1">
    <source>
        <dbReference type="EMBL" id="GAL16813.1"/>
    </source>
</evidence>
<dbReference type="EMBL" id="BBMR01000001">
    <property type="protein sequence ID" value="GAL16813.1"/>
    <property type="molecule type" value="Genomic_DNA"/>
</dbReference>